<evidence type="ECO:0000256" key="5">
    <source>
        <dbReference type="ARBA" id="ARBA00022989"/>
    </source>
</evidence>
<reference evidence="9" key="1">
    <citation type="submission" date="2021-01" db="EMBL/GenBank/DDBJ databases">
        <title>Whole genome shotgun sequence of Sphaerisporangium rufum NBRC 109079.</title>
        <authorList>
            <person name="Komaki H."/>
            <person name="Tamura T."/>
        </authorList>
    </citation>
    <scope>NUCLEOTIDE SEQUENCE</scope>
    <source>
        <strain evidence="9">NBRC 109079</strain>
    </source>
</reference>
<keyword evidence="2 7" id="KW-0813">Transport</keyword>
<dbReference type="PANTHER" id="PTHR30151:SF0">
    <property type="entry name" value="ABC TRANSPORTER PERMEASE PROTEIN MJ0413-RELATED"/>
    <property type="match status" value="1"/>
</dbReference>
<evidence type="ECO:0000313" key="9">
    <source>
        <dbReference type="EMBL" id="GII80549.1"/>
    </source>
</evidence>
<feature type="transmembrane region" description="Helical" evidence="7">
    <location>
        <begin position="98"/>
        <end position="117"/>
    </location>
</feature>
<evidence type="ECO:0000256" key="7">
    <source>
        <dbReference type="RuleBase" id="RU363032"/>
    </source>
</evidence>
<evidence type="ECO:0000256" key="1">
    <source>
        <dbReference type="ARBA" id="ARBA00004651"/>
    </source>
</evidence>
<dbReference type="CDD" id="cd06261">
    <property type="entry name" value="TM_PBP2"/>
    <property type="match status" value="1"/>
</dbReference>
<dbReference type="GO" id="GO:0055085">
    <property type="term" value="P:transmembrane transport"/>
    <property type="evidence" value="ECO:0007669"/>
    <property type="project" value="InterPro"/>
</dbReference>
<evidence type="ECO:0000259" key="8">
    <source>
        <dbReference type="PROSITE" id="PS50928"/>
    </source>
</evidence>
<evidence type="ECO:0000256" key="3">
    <source>
        <dbReference type="ARBA" id="ARBA00022475"/>
    </source>
</evidence>
<evidence type="ECO:0000256" key="2">
    <source>
        <dbReference type="ARBA" id="ARBA00022448"/>
    </source>
</evidence>
<evidence type="ECO:0000256" key="6">
    <source>
        <dbReference type="ARBA" id="ARBA00023136"/>
    </source>
</evidence>
<dbReference type="InterPro" id="IPR000515">
    <property type="entry name" value="MetI-like"/>
</dbReference>
<dbReference type="RefSeq" id="WP_203991462.1">
    <property type="nucleotide sequence ID" value="NZ_BOOU01000075.1"/>
</dbReference>
<comment type="similarity">
    <text evidence="7">Belongs to the binding-protein-dependent transport system permease family.</text>
</comment>
<keyword evidence="6 7" id="KW-0472">Membrane</keyword>
<dbReference type="Proteomes" id="UP000655287">
    <property type="component" value="Unassembled WGS sequence"/>
</dbReference>
<keyword evidence="3" id="KW-1003">Cell membrane</keyword>
<feature type="transmembrane region" description="Helical" evidence="7">
    <location>
        <begin position="219"/>
        <end position="241"/>
    </location>
</feature>
<feature type="transmembrane region" description="Helical" evidence="7">
    <location>
        <begin position="186"/>
        <end position="207"/>
    </location>
</feature>
<dbReference type="PROSITE" id="PS50928">
    <property type="entry name" value="ABC_TM1"/>
    <property type="match status" value="1"/>
</dbReference>
<organism evidence="9 10">
    <name type="scientific">Sphaerisporangium rufum</name>
    <dbReference type="NCBI Taxonomy" id="1381558"/>
    <lineage>
        <taxon>Bacteria</taxon>
        <taxon>Bacillati</taxon>
        <taxon>Actinomycetota</taxon>
        <taxon>Actinomycetes</taxon>
        <taxon>Streptosporangiales</taxon>
        <taxon>Streptosporangiaceae</taxon>
        <taxon>Sphaerisporangium</taxon>
    </lineage>
</organism>
<keyword evidence="10" id="KW-1185">Reference proteome</keyword>
<evidence type="ECO:0000313" key="10">
    <source>
        <dbReference type="Proteomes" id="UP000655287"/>
    </source>
</evidence>
<evidence type="ECO:0000256" key="4">
    <source>
        <dbReference type="ARBA" id="ARBA00022692"/>
    </source>
</evidence>
<accession>A0A919V2A2</accession>
<keyword evidence="5 7" id="KW-1133">Transmembrane helix</keyword>
<dbReference type="GO" id="GO:0005886">
    <property type="term" value="C:plasma membrane"/>
    <property type="evidence" value="ECO:0007669"/>
    <property type="project" value="UniProtKB-SubCell"/>
</dbReference>
<dbReference type="Gene3D" id="1.10.3720.10">
    <property type="entry name" value="MetI-like"/>
    <property type="match status" value="1"/>
</dbReference>
<name>A0A919V2A2_9ACTN</name>
<gene>
    <name evidence="9" type="primary">ssuC_1</name>
    <name evidence="9" type="ORF">Sru01_55310</name>
</gene>
<feature type="domain" description="ABC transmembrane type-1" evidence="8">
    <location>
        <begin position="57"/>
        <end position="238"/>
    </location>
</feature>
<comment type="subcellular location">
    <subcellularLocation>
        <location evidence="1 7">Cell membrane</location>
        <topology evidence="1 7">Multi-pass membrane protein</topology>
    </subcellularLocation>
</comment>
<keyword evidence="4 7" id="KW-0812">Transmembrane</keyword>
<dbReference type="AlphaFoldDB" id="A0A919V2A2"/>
<feature type="transmembrane region" description="Helical" evidence="7">
    <location>
        <begin position="123"/>
        <end position="142"/>
    </location>
</feature>
<proteinExistence type="inferred from homology"/>
<dbReference type="EMBL" id="BOOU01000075">
    <property type="protein sequence ID" value="GII80549.1"/>
    <property type="molecule type" value="Genomic_DNA"/>
</dbReference>
<dbReference type="PANTHER" id="PTHR30151">
    <property type="entry name" value="ALKANE SULFONATE ABC TRANSPORTER-RELATED, MEMBRANE SUBUNIT"/>
    <property type="match status" value="1"/>
</dbReference>
<dbReference type="InterPro" id="IPR035906">
    <property type="entry name" value="MetI-like_sf"/>
</dbReference>
<sequence length="256" mass="26940">MRGRRLARGAAGVAGFMIIAEVAGRTGLIDPSVVPYMSTVLVEAVRLPADPQFAEGLGKTLMIWGTSLLISLLVAVPLGLLLGSLPRADLAARPLVEFLRPIPSIALVPLVTLVVPFVDTIKIIVVVFAATWPLLINTMYGLREVDPVAKETLRSFGFGRMSVLARVSLPSTAPFVMTGLRLASSVAFIVTVSTELLSGGISGIGVFMITAGASLRTDLIMAAILWTGALGLVANALLVGLQRQAFRWHAMKAVGG</sequence>
<protein>
    <submittedName>
        <fullName evidence="9">Nitrate ABC transporter permease</fullName>
    </submittedName>
</protein>
<dbReference type="SUPFAM" id="SSF161098">
    <property type="entry name" value="MetI-like"/>
    <property type="match status" value="1"/>
</dbReference>
<feature type="transmembrane region" description="Helical" evidence="7">
    <location>
        <begin position="61"/>
        <end position="86"/>
    </location>
</feature>
<dbReference type="Pfam" id="PF00528">
    <property type="entry name" value="BPD_transp_1"/>
    <property type="match status" value="1"/>
</dbReference>
<comment type="caution">
    <text evidence="9">The sequence shown here is derived from an EMBL/GenBank/DDBJ whole genome shotgun (WGS) entry which is preliminary data.</text>
</comment>